<protein>
    <submittedName>
        <fullName evidence="2">DUF4180 domain-containing protein</fullName>
    </submittedName>
</protein>
<dbReference type="InterPro" id="IPR025438">
    <property type="entry name" value="DUF4180"/>
</dbReference>
<proteinExistence type="predicted"/>
<dbReference type="Pfam" id="PF13788">
    <property type="entry name" value="DUF4180"/>
    <property type="match status" value="1"/>
</dbReference>
<feature type="domain" description="DUF4180" evidence="1">
    <location>
        <begin position="9"/>
        <end position="114"/>
    </location>
</feature>
<evidence type="ECO:0000259" key="1">
    <source>
        <dbReference type="Pfam" id="PF13788"/>
    </source>
</evidence>
<sequence>MNIKIHQTNGTSIAEAISEALIITNLQDALDLIGNCSYQGTDKIIVYEQNITPDFFDLKTKLAGEVLQKFSNYRMQLAIVGDFSQYSSNSLQSFIYESNKGSLVKFVSTLEEALS</sequence>
<name>A0AAE3QL37_9BACT</name>
<evidence type="ECO:0000313" key="3">
    <source>
        <dbReference type="Proteomes" id="UP001241110"/>
    </source>
</evidence>
<reference evidence="2" key="1">
    <citation type="submission" date="2023-05" db="EMBL/GenBank/DDBJ databases">
        <authorList>
            <person name="Zhang X."/>
        </authorList>
    </citation>
    <scope>NUCLEOTIDE SEQUENCE</scope>
    <source>
        <strain evidence="2">YF14B1</strain>
    </source>
</reference>
<gene>
    <name evidence="2" type="ORF">QNI16_09080</name>
</gene>
<dbReference type="RefSeq" id="WP_313977483.1">
    <property type="nucleotide sequence ID" value="NZ_JASJOS010000004.1"/>
</dbReference>
<accession>A0AAE3QL37</accession>
<dbReference type="Proteomes" id="UP001241110">
    <property type="component" value="Unassembled WGS sequence"/>
</dbReference>
<dbReference type="AlphaFoldDB" id="A0AAE3QL37"/>
<evidence type="ECO:0000313" key="2">
    <source>
        <dbReference type="EMBL" id="MDJ1480636.1"/>
    </source>
</evidence>
<organism evidence="2 3">
    <name type="scientific">Xanthocytophaga flava</name>
    <dbReference type="NCBI Taxonomy" id="3048013"/>
    <lineage>
        <taxon>Bacteria</taxon>
        <taxon>Pseudomonadati</taxon>
        <taxon>Bacteroidota</taxon>
        <taxon>Cytophagia</taxon>
        <taxon>Cytophagales</taxon>
        <taxon>Rhodocytophagaceae</taxon>
        <taxon>Xanthocytophaga</taxon>
    </lineage>
</organism>
<comment type="caution">
    <text evidence="2">The sequence shown here is derived from an EMBL/GenBank/DDBJ whole genome shotgun (WGS) entry which is preliminary data.</text>
</comment>
<dbReference type="EMBL" id="JASJOS010000004">
    <property type="protein sequence ID" value="MDJ1480636.1"/>
    <property type="molecule type" value="Genomic_DNA"/>
</dbReference>